<proteinExistence type="predicted"/>
<evidence type="ECO:0000313" key="1">
    <source>
        <dbReference type="EMBL" id="QDT57532.1"/>
    </source>
</evidence>
<gene>
    <name evidence="1" type="ORF">SV7mr_00140</name>
</gene>
<keyword evidence="2" id="KW-1185">Reference proteome</keyword>
<dbReference type="EMBL" id="CP036272">
    <property type="protein sequence ID" value="QDT57532.1"/>
    <property type="molecule type" value="Genomic_DNA"/>
</dbReference>
<organism evidence="1 2">
    <name type="scientific">Stieleria bergensis</name>
    <dbReference type="NCBI Taxonomy" id="2528025"/>
    <lineage>
        <taxon>Bacteria</taxon>
        <taxon>Pseudomonadati</taxon>
        <taxon>Planctomycetota</taxon>
        <taxon>Planctomycetia</taxon>
        <taxon>Pirellulales</taxon>
        <taxon>Pirellulaceae</taxon>
        <taxon>Stieleria</taxon>
    </lineage>
</organism>
<dbReference type="AlphaFoldDB" id="A0A517SN34"/>
<reference evidence="1 2" key="1">
    <citation type="submission" date="2019-02" db="EMBL/GenBank/DDBJ databases">
        <title>Deep-cultivation of Planctomycetes and their phenomic and genomic characterization uncovers novel biology.</title>
        <authorList>
            <person name="Wiegand S."/>
            <person name="Jogler M."/>
            <person name="Boedeker C."/>
            <person name="Pinto D."/>
            <person name="Vollmers J."/>
            <person name="Rivas-Marin E."/>
            <person name="Kohn T."/>
            <person name="Peeters S.H."/>
            <person name="Heuer A."/>
            <person name="Rast P."/>
            <person name="Oberbeckmann S."/>
            <person name="Bunk B."/>
            <person name="Jeske O."/>
            <person name="Meyerdierks A."/>
            <person name="Storesund J.E."/>
            <person name="Kallscheuer N."/>
            <person name="Luecker S."/>
            <person name="Lage O.M."/>
            <person name="Pohl T."/>
            <person name="Merkel B.J."/>
            <person name="Hornburger P."/>
            <person name="Mueller R.-W."/>
            <person name="Bruemmer F."/>
            <person name="Labrenz M."/>
            <person name="Spormann A.M."/>
            <person name="Op den Camp H."/>
            <person name="Overmann J."/>
            <person name="Amann R."/>
            <person name="Jetten M.S.M."/>
            <person name="Mascher T."/>
            <person name="Medema M.H."/>
            <person name="Devos D.P."/>
            <person name="Kaster A.-K."/>
            <person name="Ovreas L."/>
            <person name="Rohde M."/>
            <person name="Galperin M.Y."/>
            <person name="Jogler C."/>
        </authorList>
    </citation>
    <scope>NUCLEOTIDE SEQUENCE [LARGE SCALE GENOMIC DNA]</scope>
    <source>
        <strain evidence="1 2">SV_7m_r</strain>
    </source>
</reference>
<protein>
    <submittedName>
        <fullName evidence="1">Uncharacterized protein</fullName>
    </submittedName>
</protein>
<evidence type="ECO:0000313" key="2">
    <source>
        <dbReference type="Proteomes" id="UP000315003"/>
    </source>
</evidence>
<sequence>MTRGVRCDALIEVSTALLKDTSVSLVEPFHSIASKTLFLIAEVPLPGHFHRWDKDAIRNAQAESVTCTAPANSVKFDDTNQETVGAFEQPLFGRRSLNRDGCHRWQDGLFTELSQRKRFESNFKGDLSWLRRKQAPKHPRWTLN</sequence>
<name>A0A517SN34_9BACT</name>
<dbReference type="Proteomes" id="UP000315003">
    <property type="component" value="Chromosome"/>
</dbReference>
<accession>A0A517SN34</accession>